<dbReference type="AlphaFoldDB" id="A0A197JBW1"/>
<feature type="region of interest" description="Disordered" evidence="1">
    <location>
        <begin position="113"/>
        <end position="158"/>
    </location>
</feature>
<evidence type="ECO:0000313" key="3">
    <source>
        <dbReference type="Proteomes" id="UP000078512"/>
    </source>
</evidence>
<feature type="compositionally biased region" description="Basic and acidic residues" evidence="1">
    <location>
        <begin position="148"/>
        <end position="158"/>
    </location>
</feature>
<protein>
    <submittedName>
        <fullName evidence="2">Uncharacterized protein</fullName>
    </submittedName>
</protein>
<name>A0A197JBW1_9FUNG</name>
<dbReference type="Proteomes" id="UP000078512">
    <property type="component" value="Unassembled WGS sequence"/>
</dbReference>
<organism evidence="2 3">
    <name type="scientific">Linnemannia elongata AG-77</name>
    <dbReference type="NCBI Taxonomy" id="1314771"/>
    <lineage>
        <taxon>Eukaryota</taxon>
        <taxon>Fungi</taxon>
        <taxon>Fungi incertae sedis</taxon>
        <taxon>Mucoromycota</taxon>
        <taxon>Mortierellomycotina</taxon>
        <taxon>Mortierellomycetes</taxon>
        <taxon>Mortierellales</taxon>
        <taxon>Mortierellaceae</taxon>
        <taxon>Linnemannia</taxon>
    </lineage>
</organism>
<sequence length="240" mass="26591">MIWRPVGKWDDVKNKYIPSMGIPINYSIIKDLLDVDVPSLVKEYLESPRMVCSDQEGIDFTASILLFTTMTQEIAASAGVSSVQSPLQSATPLMASPASIMSYEPLCHQYKAMQRPTQSAGHARNHSTTNNHRSASNMNESPIRRRKELAEKPPPKIDEMNKTQLINAMMNEHSLVSLPVGTVNANTKRAAAAAAITTNTNQFPLSDSNSNSNNNNQTSLPAFWILSGTFARRRDMYKSF</sequence>
<evidence type="ECO:0000256" key="1">
    <source>
        <dbReference type="SAM" id="MobiDB-lite"/>
    </source>
</evidence>
<proteinExistence type="predicted"/>
<accession>A0A197JBW1</accession>
<evidence type="ECO:0000313" key="2">
    <source>
        <dbReference type="EMBL" id="OAQ22513.1"/>
    </source>
</evidence>
<gene>
    <name evidence="2" type="ORF">K457DRAFT_26007</name>
</gene>
<keyword evidence="3" id="KW-1185">Reference proteome</keyword>
<feature type="compositionally biased region" description="Polar residues" evidence="1">
    <location>
        <begin position="115"/>
        <end position="140"/>
    </location>
</feature>
<dbReference type="EMBL" id="KV442159">
    <property type="protein sequence ID" value="OAQ22513.1"/>
    <property type="molecule type" value="Genomic_DNA"/>
</dbReference>
<reference evidence="2 3" key="1">
    <citation type="submission" date="2016-05" db="EMBL/GenBank/DDBJ databases">
        <title>Genome sequencing reveals origins of a unique bacterial endosymbiosis in the earliest lineages of terrestrial Fungi.</title>
        <authorList>
            <consortium name="DOE Joint Genome Institute"/>
            <person name="Uehling J."/>
            <person name="Gryganskyi A."/>
            <person name="Hameed K."/>
            <person name="Tschaplinski T."/>
            <person name="Misztal P."/>
            <person name="Wu S."/>
            <person name="Desiro A."/>
            <person name="Vande Pol N."/>
            <person name="Du Z.-Y."/>
            <person name="Zienkiewicz A."/>
            <person name="Zienkiewicz K."/>
            <person name="Morin E."/>
            <person name="Tisserant E."/>
            <person name="Splivallo R."/>
            <person name="Hainaut M."/>
            <person name="Henrissat B."/>
            <person name="Ohm R."/>
            <person name="Kuo A."/>
            <person name="Yan J."/>
            <person name="Lipzen A."/>
            <person name="Nolan M."/>
            <person name="Labutti K."/>
            <person name="Barry K."/>
            <person name="Goldstein A."/>
            <person name="Labbe J."/>
            <person name="Schadt C."/>
            <person name="Tuskan G."/>
            <person name="Grigoriev I."/>
            <person name="Martin F."/>
            <person name="Vilgalys R."/>
            <person name="Bonito G."/>
        </authorList>
    </citation>
    <scope>NUCLEOTIDE SEQUENCE [LARGE SCALE GENOMIC DNA]</scope>
    <source>
        <strain evidence="2 3">AG-77</strain>
    </source>
</reference>
<dbReference type="OrthoDB" id="2426870at2759"/>